<accession>A0A2I8ELA9</accession>
<dbReference type="AlphaFoldDB" id="A0A2I8ELA9"/>
<feature type="transmembrane region" description="Helical" evidence="1">
    <location>
        <begin position="12"/>
        <end position="33"/>
    </location>
</feature>
<dbReference type="Proteomes" id="UP000243502">
    <property type="component" value="Chromosome 1"/>
</dbReference>
<dbReference type="EMBL" id="CP026111">
    <property type="protein sequence ID" value="AUT60249.1"/>
    <property type="molecule type" value="Genomic_DNA"/>
</dbReference>
<proteinExistence type="predicted"/>
<gene>
    <name evidence="2" type="ORF">C2L65_12015</name>
</gene>
<sequence length="226" mass="24582">MAVMHILIPFDWLAALAVFLTTFAVMLDVVVLMGQGQSEWVARCSSTGSGENNWGGDYPQFDRNLGVLKHTRREFVNVGEEETASRVGSRDHGILSPPATIVVAIEHGVKAQENVAVASKNLLVEDAAVDRANSLDSIECDRVERDAIASYVRVQLRMMAGETLAVSRYVMQYAVSVMQGMSASEVDAALQRVVYAAALRQRREGDTTITVEDVRAALRSISHGSA</sequence>
<keyword evidence="1" id="KW-1133">Transmembrane helix</keyword>
<reference evidence="2 3" key="1">
    <citation type="submission" date="2018-01" db="EMBL/GenBank/DDBJ databases">
        <title>Species boundaries and ecological features among Paraburkholderia terrae DSMZ17804T, P. hospita DSMZ17164T and P. caribensis DSMZ13236T.</title>
        <authorList>
            <person name="Pratama A.A."/>
        </authorList>
    </citation>
    <scope>NUCLEOTIDE SEQUENCE [LARGE SCALE GENOMIC DNA]</scope>
    <source>
        <strain evidence="2 3">DSM 17804</strain>
    </source>
</reference>
<dbReference type="KEGG" id="pter:C2L65_12015"/>
<name>A0A2I8ELA9_9BURK</name>
<keyword evidence="1" id="KW-0472">Membrane</keyword>
<protein>
    <submittedName>
        <fullName evidence="2">Uncharacterized protein</fullName>
    </submittedName>
</protein>
<evidence type="ECO:0000256" key="1">
    <source>
        <dbReference type="SAM" id="Phobius"/>
    </source>
</evidence>
<keyword evidence="1" id="KW-0812">Transmembrane</keyword>
<organism evidence="2 3">
    <name type="scientific">Paraburkholderia terrae</name>
    <dbReference type="NCBI Taxonomy" id="311230"/>
    <lineage>
        <taxon>Bacteria</taxon>
        <taxon>Pseudomonadati</taxon>
        <taxon>Pseudomonadota</taxon>
        <taxon>Betaproteobacteria</taxon>
        <taxon>Burkholderiales</taxon>
        <taxon>Burkholderiaceae</taxon>
        <taxon>Paraburkholderia</taxon>
    </lineage>
</organism>
<evidence type="ECO:0000313" key="2">
    <source>
        <dbReference type="EMBL" id="AUT60249.1"/>
    </source>
</evidence>
<evidence type="ECO:0000313" key="3">
    <source>
        <dbReference type="Proteomes" id="UP000243502"/>
    </source>
</evidence>